<dbReference type="Pfam" id="PF12710">
    <property type="entry name" value="HAD"/>
    <property type="match status" value="1"/>
</dbReference>
<keyword evidence="2" id="KW-1185">Reference proteome</keyword>
<dbReference type="SUPFAM" id="SSF56784">
    <property type="entry name" value="HAD-like"/>
    <property type="match status" value="1"/>
</dbReference>
<dbReference type="PANTHER" id="PTHR28181:SF1">
    <property type="entry name" value="COLD TOLERANCE PROTEIN 1"/>
    <property type="match status" value="1"/>
</dbReference>
<dbReference type="InterPro" id="IPR036412">
    <property type="entry name" value="HAD-like_sf"/>
</dbReference>
<accession>A0A9W9CZF3</accession>
<dbReference type="EMBL" id="JAPEVB010000002">
    <property type="protein sequence ID" value="KAJ4393732.1"/>
    <property type="molecule type" value="Genomic_DNA"/>
</dbReference>
<name>A0A9W9CZF3_9PEZI</name>
<protein>
    <recommendedName>
        <fullName evidence="3">Haloacid dehalogenase</fullName>
    </recommendedName>
</protein>
<proteinExistence type="predicted"/>
<comment type="caution">
    <text evidence="1">The sequence shown here is derived from an EMBL/GenBank/DDBJ whole genome shotgun (WGS) entry which is preliminary data.</text>
</comment>
<evidence type="ECO:0000313" key="2">
    <source>
        <dbReference type="Proteomes" id="UP001140453"/>
    </source>
</evidence>
<gene>
    <name evidence="1" type="ORF">N0V93_002947</name>
</gene>
<evidence type="ECO:0008006" key="3">
    <source>
        <dbReference type="Google" id="ProtNLM"/>
    </source>
</evidence>
<evidence type="ECO:0000313" key="1">
    <source>
        <dbReference type="EMBL" id="KAJ4393732.1"/>
    </source>
</evidence>
<dbReference type="Proteomes" id="UP001140453">
    <property type="component" value="Unassembled WGS sequence"/>
</dbReference>
<dbReference type="AlphaFoldDB" id="A0A9W9CZF3"/>
<dbReference type="OrthoDB" id="10255128at2759"/>
<reference evidence="1" key="1">
    <citation type="submission" date="2022-10" db="EMBL/GenBank/DDBJ databases">
        <title>Tapping the CABI collections for fungal endophytes: first genome assemblies for Collariella, Neodidymelliopsis, Ascochyta clinopodiicola, Didymella pomorum, Didymosphaeria variabile, Neocosmospora piperis and Neocucurbitaria cava.</title>
        <authorList>
            <person name="Hill R."/>
        </authorList>
    </citation>
    <scope>NUCLEOTIDE SEQUENCE</scope>
    <source>
        <strain evidence="1">IMI 355082</strain>
    </source>
</reference>
<dbReference type="InterPro" id="IPR050849">
    <property type="entry name" value="HAD-like_hydrolase_phosphatase"/>
</dbReference>
<dbReference type="InterPro" id="IPR023214">
    <property type="entry name" value="HAD_sf"/>
</dbReference>
<sequence length="290" mass="32325">MGRHIIFDFDGTITEKDTIGNIAQAALEWRKTPDGGGADLTREWEHVVQSYVQDLAKYDQTQPPEQQRITWQQERDYLRGRRVVEEASLARVRESGIFAGFAADDRLVAAGRRDRETGRTRIRDGFAEYLTMIRDHNHIVHVVSVNWSAAYIRGVLEPWNITSIVANEIQLDGSIATSLECFTPQPSRLEPLKALATSSDKLEATKHLLERVGGQCKGYFGDSTTDLECLDFCGGWVITASDGKSSLVRTLQRLGHDVPCISGPRGADSRISWAHDFTEVAAHITGRTIS</sequence>
<dbReference type="PANTHER" id="PTHR28181">
    <property type="entry name" value="UPF0655 PROTEIN YCR015C"/>
    <property type="match status" value="1"/>
</dbReference>
<organism evidence="1 2">
    <name type="scientific">Gnomoniopsis smithogilvyi</name>
    <dbReference type="NCBI Taxonomy" id="1191159"/>
    <lineage>
        <taxon>Eukaryota</taxon>
        <taxon>Fungi</taxon>
        <taxon>Dikarya</taxon>
        <taxon>Ascomycota</taxon>
        <taxon>Pezizomycotina</taxon>
        <taxon>Sordariomycetes</taxon>
        <taxon>Sordariomycetidae</taxon>
        <taxon>Diaporthales</taxon>
        <taxon>Gnomoniaceae</taxon>
        <taxon>Gnomoniopsis</taxon>
    </lineage>
</organism>
<dbReference type="Gene3D" id="3.40.50.1000">
    <property type="entry name" value="HAD superfamily/HAD-like"/>
    <property type="match status" value="1"/>
</dbReference>